<dbReference type="EMBL" id="JASPKY010000300">
    <property type="protein sequence ID" value="KAK9709887.1"/>
    <property type="molecule type" value="Genomic_DNA"/>
</dbReference>
<proteinExistence type="predicted"/>
<accession>A0AAW1JXW1</accession>
<dbReference type="AlphaFoldDB" id="A0AAW1JXW1"/>
<name>A0AAW1JXW1_POPJA</name>
<evidence type="ECO:0000313" key="2">
    <source>
        <dbReference type="Proteomes" id="UP001458880"/>
    </source>
</evidence>
<organism evidence="1 2">
    <name type="scientific">Popillia japonica</name>
    <name type="common">Japanese beetle</name>
    <dbReference type="NCBI Taxonomy" id="7064"/>
    <lineage>
        <taxon>Eukaryota</taxon>
        <taxon>Metazoa</taxon>
        <taxon>Ecdysozoa</taxon>
        <taxon>Arthropoda</taxon>
        <taxon>Hexapoda</taxon>
        <taxon>Insecta</taxon>
        <taxon>Pterygota</taxon>
        <taxon>Neoptera</taxon>
        <taxon>Endopterygota</taxon>
        <taxon>Coleoptera</taxon>
        <taxon>Polyphaga</taxon>
        <taxon>Scarabaeiformia</taxon>
        <taxon>Scarabaeidae</taxon>
        <taxon>Rutelinae</taxon>
        <taxon>Popillia</taxon>
    </lineage>
</organism>
<evidence type="ECO:0000313" key="1">
    <source>
        <dbReference type="EMBL" id="KAK9709887.1"/>
    </source>
</evidence>
<sequence>MYLPLLFTASSHFSTILSITFRQKPPGIEEVIELVFKVLFIVDGTAPHQQGAEIGNPSVQGLEHTTDAEELSIRVLEVRFDHLCNMETGVAVKEYGLAFSMGSFQSNSLFQRVYLGYVEPLVNCGFPTKRRSWSSLTLVYLLEPC</sequence>
<gene>
    <name evidence="1" type="ORF">QE152_g26353</name>
</gene>
<reference evidence="1 2" key="1">
    <citation type="journal article" date="2024" name="BMC Genomics">
        <title>De novo assembly and annotation of Popillia japonica's genome with initial clues to its potential as an invasive pest.</title>
        <authorList>
            <person name="Cucini C."/>
            <person name="Boschi S."/>
            <person name="Funari R."/>
            <person name="Cardaioli E."/>
            <person name="Iannotti N."/>
            <person name="Marturano G."/>
            <person name="Paoli F."/>
            <person name="Bruttini M."/>
            <person name="Carapelli A."/>
            <person name="Frati F."/>
            <person name="Nardi F."/>
        </authorList>
    </citation>
    <scope>NUCLEOTIDE SEQUENCE [LARGE SCALE GENOMIC DNA]</scope>
    <source>
        <strain evidence="1">DMR45628</strain>
    </source>
</reference>
<comment type="caution">
    <text evidence="1">The sequence shown here is derived from an EMBL/GenBank/DDBJ whole genome shotgun (WGS) entry which is preliminary data.</text>
</comment>
<dbReference type="Proteomes" id="UP001458880">
    <property type="component" value="Unassembled WGS sequence"/>
</dbReference>
<keyword evidence="2" id="KW-1185">Reference proteome</keyword>
<protein>
    <submittedName>
        <fullName evidence="1">Uncharacterized protein</fullName>
    </submittedName>
</protein>